<comment type="caution">
    <text evidence="10">The sequence shown here is derived from an EMBL/GenBank/DDBJ whole genome shotgun (WGS) entry which is preliminary data.</text>
</comment>
<dbReference type="Gene3D" id="3.40.50.300">
    <property type="entry name" value="P-loop containing nucleotide triphosphate hydrolases"/>
    <property type="match status" value="1"/>
</dbReference>
<dbReference type="Pfam" id="PF00664">
    <property type="entry name" value="ABC_membrane"/>
    <property type="match status" value="1"/>
</dbReference>
<dbReference type="SMART" id="SM00382">
    <property type="entry name" value="AAA"/>
    <property type="match status" value="1"/>
</dbReference>
<accession>A0A401ZXP6</accession>
<evidence type="ECO:0000256" key="4">
    <source>
        <dbReference type="ARBA" id="ARBA00022840"/>
    </source>
</evidence>
<keyword evidence="3" id="KW-0547">Nucleotide-binding</keyword>
<evidence type="ECO:0000259" key="8">
    <source>
        <dbReference type="PROSITE" id="PS50893"/>
    </source>
</evidence>
<feature type="transmembrane region" description="Helical" evidence="7">
    <location>
        <begin position="156"/>
        <end position="176"/>
    </location>
</feature>
<dbReference type="SUPFAM" id="SSF52540">
    <property type="entry name" value="P-loop containing nucleoside triphosphate hydrolases"/>
    <property type="match status" value="1"/>
</dbReference>
<dbReference type="AlphaFoldDB" id="A0A401ZXP6"/>
<comment type="subcellular location">
    <subcellularLocation>
        <location evidence="1">Cell membrane</location>
        <topology evidence="1">Multi-pass membrane protein</topology>
    </subcellularLocation>
</comment>
<feature type="transmembrane region" description="Helical" evidence="7">
    <location>
        <begin position="20"/>
        <end position="43"/>
    </location>
</feature>
<evidence type="ECO:0000256" key="2">
    <source>
        <dbReference type="ARBA" id="ARBA00022692"/>
    </source>
</evidence>
<dbReference type="PROSITE" id="PS50893">
    <property type="entry name" value="ABC_TRANSPORTER_2"/>
    <property type="match status" value="1"/>
</dbReference>
<reference evidence="11" key="1">
    <citation type="submission" date="2018-12" db="EMBL/GenBank/DDBJ databases">
        <title>Tengunoibacter tsumagoiensis gen. nov., sp. nov., Dictyobacter kobayashii sp. nov., D. alpinus sp. nov., and D. joshuensis sp. nov. and description of Dictyobacteraceae fam. nov. within the order Ktedonobacterales isolated from Tengu-no-mugimeshi.</title>
        <authorList>
            <person name="Wang C.M."/>
            <person name="Zheng Y."/>
            <person name="Sakai Y."/>
            <person name="Toyoda A."/>
            <person name="Minakuchi Y."/>
            <person name="Abe K."/>
            <person name="Yokota A."/>
            <person name="Yabe S."/>
        </authorList>
    </citation>
    <scope>NUCLEOTIDE SEQUENCE [LARGE SCALE GENOMIC DNA]</scope>
    <source>
        <strain evidence="11">Uno3</strain>
    </source>
</reference>
<dbReference type="GO" id="GO:0140359">
    <property type="term" value="F:ABC-type transporter activity"/>
    <property type="evidence" value="ECO:0007669"/>
    <property type="project" value="InterPro"/>
</dbReference>
<evidence type="ECO:0000256" key="3">
    <source>
        <dbReference type="ARBA" id="ARBA00022741"/>
    </source>
</evidence>
<evidence type="ECO:0000256" key="7">
    <source>
        <dbReference type="SAM" id="Phobius"/>
    </source>
</evidence>
<dbReference type="InterPro" id="IPR027417">
    <property type="entry name" value="P-loop_NTPase"/>
</dbReference>
<evidence type="ECO:0000313" key="11">
    <source>
        <dbReference type="Proteomes" id="UP000287352"/>
    </source>
</evidence>
<dbReference type="EMBL" id="BIFR01000001">
    <property type="protein sequence ID" value="GCE11605.1"/>
    <property type="molecule type" value="Genomic_DNA"/>
</dbReference>
<evidence type="ECO:0000256" key="5">
    <source>
        <dbReference type="ARBA" id="ARBA00022989"/>
    </source>
</evidence>
<dbReference type="RefSeq" id="WP_126579296.1">
    <property type="nucleotide sequence ID" value="NZ_BIFR01000001.1"/>
</dbReference>
<proteinExistence type="predicted"/>
<dbReference type="PANTHER" id="PTHR24221">
    <property type="entry name" value="ATP-BINDING CASSETTE SUB-FAMILY B"/>
    <property type="match status" value="1"/>
</dbReference>
<feature type="transmembrane region" description="Helical" evidence="7">
    <location>
        <begin position="55"/>
        <end position="78"/>
    </location>
</feature>
<dbReference type="OrthoDB" id="9769115at2"/>
<keyword evidence="6 7" id="KW-0472">Membrane</keyword>
<dbReference type="CDD" id="cd07346">
    <property type="entry name" value="ABC_6TM_exporters"/>
    <property type="match status" value="1"/>
</dbReference>
<evidence type="ECO:0000256" key="6">
    <source>
        <dbReference type="ARBA" id="ARBA00023136"/>
    </source>
</evidence>
<keyword evidence="11" id="KW-1185">Reference proteome</keyword>
<evidence type="ECO:0000313" key="10">
    <source>
        <dbReference type="EMBL" id="GCE11605.1"/>
    </source>
</evidence>
<feature type="transmembrane region" description="Helical" evidence="7">
    <location>
        <begin position="127"/>
        <end position="150"/>
    </location>
</feature>
<dbReference type="PANTHER" id="PTHR24221:SF423">
    <property type="entry name" value="ABC TRANSPORTER"/>
    <property type="match status" value="1"/>
</dbReference>
<dbReference type="PROSITE" id="PS50929">
    <property type="entry name" value="ABC_TM1F"/>
    <property type="match status" value="1"/>
</dbReference>
<keyword evidence="5 7" id="KW-1133">Transmembrane helix</keyword>
<evidence type="ECO:0000259" key="9">
    <source>
        <dbReference type="PROSITE" id="PS50929"/>
    </source>
</evidence>
<keyword evidence="4" id="KW-0067">ATP-binding</keyword>
<dbReference type="Proteomes" id="UP000287352">
    <property type="component" value="Unassembled WGS sequence"/>
</dbReference>
<dbReference type="Gene3D" id="1.20.1560.10">
    <property type="entry name" value="ABC transporter type 1, transmembrane domain"/>
    <property type="match status" value="1"/>
</dbReference>
<dbReference type="Pfam" id="PF00005">
    <property type="entry name" value="ABC_tran"/>
    <property type="match status" value="1"/>
</dbReference>
<dbReference type="GO" id="GO:0005886">
    <property type="term" value="C:plasma membrane"/>
    <property type="evidence" value="ECO:0007669"/>
    <property type="project" value="UniProtKB-SubCell"/>
</dbReference>
<dbReference type="SUPFAM" id="SSF90123">
    <property type="entry name" value="ABC transporter transmembrane region"/>
    <property type="match status" value="1"/>
</dbReference>
<feature type="domain" description="ABC transmembrane type-1" evidence="9">
    <location>
        <begin position="20"/>
        <end position="302"/>
    </location>
</feature>
<dbReference type="InterPro" id="IPR039421">
    <property type="entry name" value="Type_1_exporter"/>
</dbReference>
<feature type="domain" description="ABC transporter" evidence="8">
    <location>
        <begin position="351"/>
        <end position="596"/>
    </location>
</feature>
<name>A0A401ZXP6_9CHLR</name>
<keyword evidence="2 7" id="KW-0812">Transmembrane</keyword>
<protein>
    <submittedName>
        <fullName evidence="10">HlyB/MsbA family ABC transporter</fullName>
    </submittedName>
</protein>
<feature type="transmembrane region" description="Helical" evidence="7">
    <location>
        <begin position="237"/>
        <end position="262"/>
    </location>
</feature>
<dbReference type="GO" id="GO:0005524">
    <property type="term" value="F:ATP binding"/>
    <property type="evidence" value="ECO:0007669"/>
    <property type="project" value="UniProtKB-KW"/>
</dbReference>
<dbReference type="GO" id="GO:0016887">
    <property type="term" value="F:ATP hydrolysis activity"/>
    <property type="evidence" value="ECO:0007669"/>
    <property type="project" value="InterPro"/>
</dbReference>
<gene>
    <name evidence="10" type="ORF">KTT_14640</name>
</gene>
<dbReference type="InterPro" id="IPR011527">
    <property type="entry name" value="ABC1_TM_dom"/>
</dbReference>
<dbReference type="InterPro" id="IPR003439">
    <property type="entry name" value="ABC_transporter-like_ATP-bd"/>
</dbReference>
<organism evidence="10 11">
    <name type="scientific">Tengunoibacter tsumagoiensis</name>
    <dbReference type="NCBI Taxonomy" id="2014871"/>
    <lineage>
        <taxon>Bacteria</taxon>
        <taxon>Bacillati</taxon>
        <taxon>Chloroflexota</taxon>
        <taxon>Ktedonobacteria</taxon>
        <taxon>Ktedonobacterales</taxon>
        <taxon>Dictyobacteraceae</taxon>
        <taxon>Tengunoibacter</taxon>
    </lineage>
</organism>
<sequence>MKTWVLLWKILRFAPRSYTVSFLLQFPRCLLVLIPGLLVQQIVDGLSHGMKIGPNFWSLIAIVLGASLGRALTVPVAIVSERSTMYEGCTLMRKNIVKYILDQPAAKALSHDTGEIMNRLQWDTFRIPFFLTIFLFFCVGLFQFAAAVIIMARASILLTVIALGPIVLGNVVVYIFGKKTEHFRRANNEASDRVSSFLMEIFKSAQVIQVTGSTRHIIKHFKDLNDRRRQTSLSEDLFLNTVLGVFDTGMSSLSTGCILLLAGSYLKSGQFTVGNFTLFVTYLPFIASLISQCMGLVTHYRQVKVAHERLTTLLDDPSGQALVAYGPIYLRGSLPTIELPVKTREDVLQQLEVRNLSCTYKDGTCGIANISFSICQGQLVVITGRIGAGKTTLLRALLGLLDREGGEMYWNGRLITDPARFFLPPRCAYTPQTPHLFSTTIAENISLGVDFDQTVVNTAVKTVALERDLATFIEDVETVIGPRGIRLSGGQMHRVAAARMFVRTPELLVFDDLSSALDVETERELWQNIFEKGQESASSLAGDHPRVNTCLVVSHRRSVLRRADQIIVLKDGQIEAVGPLQELLTISEEMKMLWGEA</sequence>
<dbReference type="InterPro" id="IPR003593">
    <property type="entry name" value="AAA+_ATPase"/>
</dbReference>
<dbReference type="InterPro" id="IPR036640">
    <property type="entry name" value="ABC1_TM_sf"/>
</dbReference>
<evidence type="ECO:0000256" key="1">
    <source>
        <dbReference type="ARBA" id="ARBA00004651"/>
    </source>
</evidence>